<keyword evidence="2" id="KW-1185">Reference proteome</keyword>
<proteinExistence type="predicted"/>
<dbReference type="AlphaFoldDB" id="A0AAX6IE85"/>
<gene>
    <name evidence="1" type="ORF">M6B38_259720</name>
</gene>
<evidence type="ECO:0000313" key="1">
    <source>
        <dbReference type="EMBL" id="KAJ6851579.1"/>
    </source>
</evidence>
<organism evidence="1 2">
    <name type="scientific">Iris pallida</name>
    <name type="common">Sweet iris</name>
    <dbReference type="NCBI Taxonomy" id="29817"/>
    <lineage>
        <taxon>Eukaryota</taxon>
        <taxon>Viridiplantae</taxon>
        <taxon>Streptophyta</taxon>
        <taxon>Embryophyta</taxon>
        <taxon>Tracheophyta</taxon>
        <taxon>Spermatophyta</taxon>
        <taxon>Magnoliopsida</taxon>
        <taxon>Liliopsida</taxon>
        <taxon>Asparagales</taxon>
        <taxon>Iridaceae</taxon>
        <taxon>Iridoideae</taxon>
        <taxon>Irideae</taxon>
        <taxon>Iris</taxon>
    </lineage>
</organism>
<dbReference type="Proteomes" id="UP001140949">
    <property type="component" value="Unassembled WGS sequence"/>
</dbReference>
<accession>A0AAX6IE85</accession>
<reference evidence="1" key="2">
    <citation type="submission" date="2023-04" db="EMBL/GenBank/DDBJ databases">
        <authorList>
            <person name="Bruccoleri R.E."/>
            <person name="Oakeley E.J."/>
            <person name="Faust A.-M."/>
            <person name="Dessus-Babus S."/>
            <person name="Altorfer M."/>
            <person name="Burckhardt D."/>
            <person name="Oertli M."/>
            <person name="Naumann U."/>
            <person name="Petersen F."/>
            <person name="Wong J."/>
        </authorList>
    </citation>
    <scope>NUCLEOTIDE SEQUENCE</scope>
    <source>
        <strain evidence="1">GSM-AAB239-AS_SAM_17_03QT</strain>
        <tissue evidence="1">Leaf</tissue>
    </source>
</reference>
<dbReference type="EMBL" id="JANAVB010002199">
    <property type="protein sequence ID" value="KAJ6851579.1"/>
    <property type="molecule type" value="Genomic_DNA"/>
</dbReference>
<name>A0AAX6IE85_IRIPA</name>
<evidence type="ECO:0000313" key="2">
    <source>
        <dbReference type="Proteomes" id="UP001140949"/>
    </source>
</evidence>
<protein>
    <submittedName>
        <fullName evidence="1">Uncharacterized protein</fullName>
    </submittedName>
</protein>
<reference evidence="1" key="1">
    <citation type="journal article" date="2023" name="GigaByte">
        <title>Genome assembly of the bearded iris, Iris pallida Lam.</title>
        <authorList>
            <person name="Bruccoleri R.E."/>
            <person name="Oakeley E.J."/>
            <person name="Faust A.M.E."/>
            <person name="Altorfer M."/>
            <person name="Dessus-Babus S."/>
            <person name="Burckhardt D."/>
            <person name="Oertli M."/>
            <person name="Naumann U."/>
            <person name="Petersen F."/>
            <person name="Wong J."/>
        </authorList>
    </citation>
    <scope>NUCLEOTIDE SEQUENCE</scope>
    <source>
        <strain evidence="1">GSM-AAB239-AS_SAM_17_03QT</strain>
    </source>
</reference>
<comment type="caution">
    <text evidence="1">The sequence shown here is derived from an EMBL/GenBank/DDBJ whole genome shotgun (WGS) entry which is preliminary data.</text>
</comment>
<sequence length="62" mass="7131">MFQNFPRIFPLSYFAKFSISLQNLSISLQSSLHNLSISLQNQYFSSLLLPSNSHRIADRGRV</sequence>